<protein>
    <submittedName>
        <fullName evidence="12">Protein translocase subunit yajC</fullName>
    </submittedName>
</protein>
<dbReference type="GO" id="GO:0005886">
    <property type="term" value="C:plasma membrane"/>
    <property type="evidence" value="ECO:0007669"/>
    <property type="project" value="UniProtKB-SubCell"/>
</dbReference>
<feature type="transmembrane region" description="Helical" evidence="11">
    <location>
        <begin position="6"/>
        <end position="22"/>
    </location>
</feature>
<dbReference type="Pfam" id="PF02699">
    <property type="entry name" value="YajC"/>
    <property type="match status" value="1"/>
</dbReference>
<evidence type="ECO:0000313" key="12">
    <source>
        <dbReference type="EMBL" id="SMC30294.1"/>
    </source>
</evidence>
<keyword evidence="6" id="KW-0653">Protein transport</keyword>
<evidence type="ECO:0000256" key="3">
    <source>
        <dbReference type="ARBA" id="ARBA00022448"/>
    </source>
</evidence>
<dbReference type="RefSeq" id="WP_084097742.1">
    <property type="nucleotide sequence ID" value="NZ_FWXK01000001.1"/>
</dbReference>
<evidence type="ECO:0000256" key="5">
    <source>
        <dbReference type="ARBA" id="ARBA00022692"/>
    </source>
</evidence>
<dbReference type="Proteomes" id="UP000243884">
    <property type="component" value="Unassembled WGS sequence"/>
</dbReference>
<dbReference type="PRINTS" id="PR01853">
    <property type="entry name" value="YAJCTRNLCASE"/>
</dbReference>
<evidence type="ECO:0000313" key="13">
    <source>
        <dbReference type="Proteomes" id="UP000243884"/>
    </source>
</evidence>
<dbReference type="AlphaFoldDB" id="A0A1W1Y2D9"/>
<keyword evidence="13" id="KW-1185">Reference proteome</keyword>
<keyword evidence="3" id="KW-0813">Transport</keyword>
<proteinExistence type="inferred from homology"/>
<keyword evidence="7 11" id="KW-1133">Transmembrane helix</keyword>
<dbReference type="STRING" id="371602.SAMN04487984_0129"/>
<keyword evidence="4" id="KW-1003">Cell membrane</keyword>
<keyword evidence="8" id="KW-0811">Translocation</keyword>
<evidence type="ECO:0000256" key="2">
    <source>
        <dbReference type="ARBA" id="ARBA00006742"/>
    </source>
</evidence>
<evidence type="ECO:0000256" key="1">
    <source>
        <dbReference type="ARBA" id="ARBA00004162"/>
    </source>
</evidence>
<dbReference type="InterPro" id="IPR003849">
    <property type="entry name" value="Preprotein_translocase_YajC"/>
</dbReference>
<accession>A0A1W1Y2D9</accession>
<reference evidence="13" key="1">
    <citation type="submission" date="2017-04" db="EMBL/GenBank/DDBJ databases">
        <authorList>
            <person name="Varghese N."/>
            <person name="Submissions S."/>
        </authorList>
    </citation>
    <scope>NUCLEOTIDE SEQUENCE [LARGE SCALE GENOMIC DNA]</scope>
    <source>
        <strain evidence="13">DSM 21500</strain>
    </source>
</reference>
<dbReference type="SMART" id="SM01323">
    <property type="entry name" value="YajC"/>
    <property type="match status" value="1"/>
</dbReference>
<evidence type="ECO:0000256" key="8">
    <source>
        <dbReference type="ARBA" id="ARBA00023010"/>
    </source>
</evidence>
<comment type="subcellular location">
    <subcellularLocation>
        <location evidence="1">Cell membrane</location>
        <topology evidence="1">Single-pass membrane protein</topology>
    </subcellularLocation>
</comment>
<dbReference type="EMBL" id="FWXK01000001">
    <property type="protein sequence ID" value="SMC30294.1"/>
    <property type="molecule type" value="Genomic_DNA"/>
</dbReference>
<dbReference type="OrthoDB" id="9800132at2"/>
<dbReference type="PANTHER" id="PTHR33909:SF1">
    <property type="entry name" value="SEC TRANSLOCON ACCESSORY COMPLEX SUBUNIT YAJC"/>
    <property type="match status" value="1"/>
</dbReference>
<dbReference type="GO" id="GO:0015031">
    <property type="term" value="P:protein transport"/>
    <property type="evidence" value="ECO:0007669"/>
    <property type="project" value="UniProtKB-KW"/>
</dbReference>
<gene>
    <name evidence="12" type="ORF">SAMN04487984_0129</name>
</gene>
<evidence type="ECO:0000256" key="4">
    <source>
        <dbReference type="ARBA" id="ARBA00022475"/>
    </source>
</evidence>
<dbReference type="PANTHER" id="PTHR33909">
    <property type="entry name" value="SEC TRANSLOCON ACCESSORY COMPLEX SUBUNIT YAJC"/>
    <property type="match status" value="1"/>
</dbReference>
<name>A0A1W1Y2D9_9LACT</name>
<evidence type="ECO:0000256" key="10">
    <source>
        <dbReference type="SAM" id="MobiDB-lite"/>
    </source>
</evidence>
<keyword evidence="9 11" id="KW-0472">Membrane</keyword>
<keyword evidence="5 11" id="KW-0812">Transmembrane</keyword>
<sequence length="139" mass="15428">MPYLGTILYMVIIFALLYFLIIRPQKKRQKAQQDMMAGMQVGDHAVTIGGLHGEIAEINETANTITLDCEGIVLVFDRRAIARTEKTDPHGSKAANDVMSDAAEKQSKNAEANQQHPSEDDQNVEMYDDSVDSSDDLDK</sequence>
<organism evidence="12 13">
    <name type="scientific">Aerococcus suis</name>
    <dbReference type="NCBI Taxonomy" id="371602"/>
    <lineage>
        <taxon>Bacteria</taxon>
        <taxon>Bacillati</taxon>
        <taxon>Bacillota</taxon>
        <taxon>Bacilli</taxon>
        <taxon>Lactobacillales</taxon>
        <taxon>Aerococcaceae</taxon>
        <taxon>Aerococcus</taxon>
    </lineage>
</organism>
<comment type="similarity">
    <text evidence="2">Belongs to the YajC family.</text>
</comment>
<evidence type="ECO:0000256" key="7">
    <source>
        <dbReference type="ARBA" id="ARBA00022989"/>
    </source>
</evidence>
<feature type="compositionally biased region" description="Acidic residues" evidence="10">
    <location>
        <begin position="120"/>
        <end position="139"/>
    </location>
</feature>
<evidence type="ECO:0000256" key="9">
    <source>
        <dbReference type="ARBA" id="ARBA00023136"/>
    </source>
</evidence>
<feature type="region of interest" description="Disordered" evidence="10">
    <location>
        <begin position="85"/>
        <end position="139"/>
    </location>
</feature>
<evidence type="ECO:0000256" key="6">
    <source>
        <dbReference type="ARBA" id="ARBA00022927"/>
    </source>
</evidence>
<evidence type="ECO:0000256" key="11">
    <source>
        <dbReference type="SAM" id="Phobius"/>
    </source>
</evidence>
<dbReference type="NCBIfam" id="TIGR00739">
    <property type="entry name" value="yajC"/>
    <property type="match status" value="1"/>
</dbReference>